<evidence type="ECO:0000313" key="3">
    <source>
        <dbReference type="Proteomes" id="UP000503640"/>
    </source>
</evidence>
<evidence type="ECO:0000313" key="2">
    <source>
        <dbReference type="EMBL" id="GEJ57194.1"/>
    </source>
</evidence>
<dbReference type="AlphaFoldDB" id="A0A7I9VLA2"/>
<dbReference type="EMBL" id="BJTG01000004">
    <property type="protein sequence ID" value="GEJ57194.1"/>
    <property type="molecule type" value="Genomic_DNA"/>
</dbReference>
<dbReference type="RefSeq" id="WP_176064672.1">
    <property type="nucleotide sequence ID" value="NZ_BJTG01000004.1"/>
</dbReference>
<evidence type="ECO:0000256" key="1">
    <source>
        <dbReference type="SAM" id="MobiDB-lite"/>
    </source>
</evidence>
<keyword evidence="3" id="KW-1185">Reference proteome</keyword>
<feature type="region of interest" description="Disordered" evidence="1">
    <location>
        <begin position="57"/>
        <end position="93"/>
    </location>
</feature>
<gene>
    <name evidence="2" type="ORF">AMYX_19350</name>
</gene>
<protein>
    <submittedName>
        <fullName evidence="2">Uncharacterized protein</fullName>
    </submittedName>
</protein>
<organism evidence="2 3">
    <name type="scientific">Anaeromyxobacter diazotrophicus</name>
    <dbReference type="NCBI Taxonomy" id="2590199"/>
    <lineage>
        <taxon>Bacteria</taxon>
        <taxon>Pseudomonadati</taxon>
        <taxon>Myxococcota</taxon>
        <taxon>Myxococcia</taxon>
        <taxon>Myxococcales</taxon>
        <taxon>Cystobacterineae</taxon>
        <taxon>Anaeromyxobacteraceae</taxon>
        <taxon>Anaeromyxobacter</taxon>
    </lineage>
</organism>
<accession>A0A7I9VLA2</accession>
<sequence>MDGLERAYGPKECGSCRLWRPILEDERGPIGPCRLRVRTGDFPGSAPRCERYLARDEALPARPPPPPTRRHAAAPPRVHHAEPLAPGQGPGGAALDHDIPEEILHMTREEFAQAIRDVLREEQAQVQLSPKWEGGTALLKPRDPALQAKEIPLDQLFHKVVMVRDRLRVLEQKINAHDKLTDAEKVDLQSYVTKCYGSLTTFNVLFRDERDRFVGEKA</sequence>
<proteinExistence type="predicted"/>
<dbReference type="Proteomes" id="UP000503640">
    <property type="component" value="Unassembled WGS sequence"/>
</dbReference>
<name>A0A7I9VLA2_9BACT</name>
<comment type="caution">
    <text evidence="2">The sequence shown here is derived from an EMBL/GenBank/DDBJ whole genome shotgun (WGS) entry which is preliminary data.</text>
</comment>
<reference evidence="3" key="1">
    <citation type="journal article" date="2020" name="Appl. Environ. Microbiol.">
        <title>Diazotrophic Anaeromyxobacter Isolates from Soils.</title>
        <authorList>
            <person name="Masuda Y."/>
            <person name="Yamanaka H."/>
            <person name="Xu Z.X."/>
            <person name="Shiratori Y."/>
            <person name="Aono T."/>
            <person name="Amachi S."/>
            <person name="Senoo K."/>
            <person name="Itoh H."/>
        </authorList>
    </citation>
    <scope>NUCLEOTIDE SEQUENCE [LARGE SCALE GENOMIC DNA]</scope>
    <source>
        <strain evidence="3">R267</strain>
    </source>
</reference>